<evidence type="ECO:0000313" key="1">
    <source>
        <dbReference type="EMBL" id="GGG54354.1"/>
    </source>
</evidence>
<dbReference type="Proteomes" id="UP000601361">
    <property type="component" value="Unassembled WGS sequence"/>
</dbReference>
<comment type="caution">
    <text evidence="1">The sequence shown here is derived from an EMBL/GenBank/DDBJ whole genome shotgun (WGS) entry which is preliminary data.</text>
</comment>
<evidence type="ECO:0008006" key="3">
    <source>
        <dbReference type="Google" id="ProtNLM"/>
    </source>
</evidence>
<dbReference type="PANTHER" id="PTHR36436">
    <property type="entry name" value="SLL5081 PROTEIN"/>
    <property type="match status" value="1"/>
</dbReference>
<keyword evidence="2" id="KW-1185">Reference proteome</keyword>
<dbReference type="EMBL" id="BMGS01000009">
    <property type="protein sequence ID" value="GGG54354.1"/>
    <property type="molecule type" value="Genomic_DNA"/>
</dbReference>
<proteinExistence type="predicted"/>
<dbReference type="PANTHER" id="PTHR36436:SF6">
    <property type="entry name" value="SLL5081 PROTEIN"/>
    <property type="match status" value="1"/>
</dbReference>
<name>A0ABQ1X504_9BACT</name>
<dbReference type="InterPro" id="IPR035948">
    <property type="entry name" value="YwqG-like_sf"/>
</dbReference>
<organism evidence="1 2">
    <name type="scientific">Hymenobacter glacieicola</name>
    <dbReference type="NCBI Taxonomy" id="1562124"/>
    <lineage>
        <taxon>Bacteria</taxon>
        <taxon>Pseudomonadati</taxon>
        <taxon>Bacteroidota</taxon>
        <taxon>Cytophagia</taxon>
        <taxon>Cytophagales</taxon>
        <taxon>Hymenobacteraceae</taxon>
        <taxon>Hymenobacter</taxon>
    </lineage>
</organism>
<sequence>MGGTPDLPPGCQWPTEQDSQKPLSFIAQINLAKVSGCDEQGLLPRQGLLSFFYSAEQEAWGYDSKDRDKFKVLYYEGSPSELHRVSFPDTLAEDARFEACTLTPQLEISLPSWDNNLLDFLTESEQENLFDLEERNINKLFGHADTIQSSMELECELVTNGIYCGDPSGYALPQAKELEPNAVNWRLLLQVDSNEDECGMMWGDAGRLYFWIREQDLKTQNFDASWVILQCY</sequence>
<protein>
    <recommendedName>
        <fullName evidence="3">DUF1963 domain-containing protein</fullName>
    </recommendedName>
</protein>
<gene>
    <name evidence="1" type="ORF">GCM10011378_33140</name>
</gene>
<evidence type="ECO:0000313" key="2">
    <source>
        <dbReference type="Proteomes" id="UP000601361"/>
    </source>
</evidence>
<dbReference type="SUPFAM" id="SSF103032">
    <property type="entry name" value="Hypothetical protein YwqG"/>
    <property type="match status" value="1"/>
</dbReference>
<dbReference type="InterPro" id="IPR015315">
    <property type="entry name" value="DUF1963"/>
</dbReference>
<reference evidence="2" key="1">
    <citation type="journal article" date="2019" name="Int. J. Syst. Evol. Microbiol.">
        <title>The Global Catalogue of Microorganisms (GCM) 10K type strain sequencing project: providing services to taxonomists for standard genome sequencing and annotation.</title>
        <authorList>
            <consortium name="The Broad Institute Genomics Platform"/>
            <consortium name="The Broad Institute Genome Sequencing Center for Infectious Disease"/>
            <person name="Wu L."/>
            <person name="Ma J."/>
        </authorList>
    </citation>
    <scope>NUCLEOTIDE SEQUENCE [LARGE SCALE GENOMIC DNA]</scope>
    <source>
        <strain evidence="2">CGMCC 1.12990</strain>
    </source>
</reference>
<accession>A0ABQ1X504</accession>
<dbReference type="Pfam" id="PF09234">
    <property type="entry name" value="DUF1963"/>
    <property type="match status" value="1"/>
</dbReference>
<dbReference type="Gene3D" id="2.30.320.10">
    <property type="entry name" value="YwqG-like"/>
    <property type="match status" value="1"/>
</dbReference>